<evidence type="ECO:0000313" key="4">
    <source>
        <dbReference type="Proteomes" id="UP001597018"/>
    </source>
</evidence>
<dbReference type="GO" id="GO:0032259">
    <property type="term" value="P:methylation"/>
    <property type="evidence" value="ECO:0007669"/>
    <property type="project" value="UniProtKB-KW"/>
</dbReference>
<accession>A0ABW3FVP7</accession>
<dbReference type="InterPro" id="IPR029063">
    <property type="entry name" value="SAM-dependent_MTases_sf"/>
</dbReference>
<dbReference type="EMBL" id="JBHTIW010000016">
    <property type="protein sequence ID" value="MFD0921953.1"/>
    <property type="molecule type" value="Genomic_DNA"/>
</dbReference>
<dbReference type="PANTHER" id="PTHR43464">
    <property type="entry name" value="METHYLTRANSFERASE"/>
    <property type="match status" value="1"/>
</dbReference>
<keyword evidence="3" id="KW-0808">Transferase</keyword>
<proteinExistence type="predicted"/>
<dbReference type="Proteomes" id="UP001597018">
    <property type="component" value="Unassembled WGS sequence"/>
</dbReference>
<feature type="compositionally biased region" description="Basic and acidic residues" evidence="1">
    <location>
        <begin position="247"/>
        <end position="272"/>
    </location>
</feature>
<keyword evidence="4" id="KW-1185">Reference proteome</keyword>
<feature type="domain" description="Methyltransferase" evidence="2">
    <location>
        <begin position="43"/>
        <end position="133"/>
    </location>
</feature>
<reference evidence="4" key="1">
    <citation type="journal article" date="2019" name="Int. J. Syst. Evol. Microbiol.">
        <title>The Global Catalogue of Microorganisms (GCM) 10K type strain sequencing project: providing services to taxonomists for standard genome sequencing and annotation.</title>
        <authorList>
            <consortium name="The Broad Institute Genomics Platform"/>
            <consortium name="The Broad Institute Genome Sequencing Center for Infectious Disease"/>
            <person name="Wu L."/>
            <person name="Ma J."/>
        </authorList>
    </citation>
    <scope>NUCLEOTIDE SEQUENCE [LARGE SCALE GENOMIC DNA]</scope>
    <source>
        <strain evidence="4">CCUG 56401</strain>
    </source>
</reference>
<dbReference type="SUPFAM" id="SSF53335">
    <property type="entry name" value="S-adenosyl-L-methionine-dependent methyltransferases"/>
    <property type="match status" value="1"/>
</dbReference>
<dbReference type="RefSeq" id="WP_263253351.1">
    <property type="nucleotide sequence ID" value="NZ_BAABLT010000051.1"/>
</dbReference>
<dbReference type="Gene3D" id="2.20.130.10">
    <property type="entry name" value="CAC2371-like domains"/>
    <property type="match status" value="1"/>
</dbReference>
<dbReference type="PANTHER" id="PTHR43464:SF92">
    <property type="entry name" value="SLR1071 PROTEIN"/>
    <property type="match status" value="1"/>
</dbReference>
<feature type="region of interest" description="Disordered" evidence="1">
    <location>
        <begin position="231"/>
        <end position="272"/>
    </location>
</feature>
<dbReference type="GO" id="GO:0008168">
    <property type="term" value="F:methyltransferase activity"/>
    <property type="evidence" value="ECO:0007669"/>
    <property type="project" value="UniProtKB-KW"/>
</dbReference>
<comment type="caution">
    <text evidence="3">The sequence shown here is derived from an EMBL/GenBank/DDBJ whole genome shotgun (WGS) entry which is preliminary data.</text>
</comment>
<evidence type="ECO:0000256" key="1">
    <source>
        <dbReference type="SAM" id="MobiDB-lite"/>
    </source>
</evidence>
<evidence type="ECO:0000313" key="3">
    <source>
        <dbReference type="EMBL" id="MFD0921953.1"/>
    </source>
</evidence>
<dbReference type="CDD" id="cd02440">
    <property type="entry name" value="AdoMet_MTases"/>
    <property type="match status" value="1"/>
</dbReference>
<dbReference type="Pfam" id="PF13649">
    <property type="entry name" value="Methyltransf_25"/>
    <property type="match status" value="1"/>
</dbReference>
<dbReference type="InterPro" id="IPR041698">
    <property type="entry name" value="Methyltransf_25"/>
</dbReference>
<keyword evidence="3" id="KW-0489">Methyltransferase</keyword>
<sequence>MHGNNFLTDNPALYEQRFPDPDALAPRFVHELVDRCGGGRDLLDIGCGTGRDARWWTARGYRVTGLDTSPEMVRHARTHCPAAEFVLADMRTFRLDRRFDVITCLDSAFLYCHGNAELDAFLTRCHAHLRPGGLLVAEMRNGAFFLGNTELLDGVQERTVSWEGVAYRSRTRLWIDHAAQLLRRERRWDWPGRDEPLVQESAWRLLFPQELRRIAEQHHFDVVALFDGPGPRTEPPWHPGAVPGDRLSGDRLHLLARRRDPETRTPDLSDGE</sequence>
<gene>
    <name evidence="3" type="ORF">ACFQ16_19590</name>
</gene>
<protein>
    <submittedName>
        <fullName evidence="3">Class I SAM-dependent methyltransferase</fullName>
    </submittedName>
</protein>
<dbReference type="Gene3D" id="3.40.50.150">
    <property type="entry name" value="Vaccinia Virus protein VP39"/>
    <property type="match status" value="1"/>
</dbReference>
<name>A0ABW3FVP7_9PSEU</name>
<evidence type="ECO:0000259" key="2">
    <source>
        <dbReference type="Pfam" id="PF13649"/>
    </source>
</evidence>
<organism evidence="3 4">
    <name type="scientific">Saccharopolyspora rosea</name>
    <dbReference type="NCBI Taxonomy" id="524884"/>
    <lineage>
        <taxon>Bacteria</taxon>
        <taxon>Bacillati</taxon>
        <taxon>Actinomycetota</taxon>
        <taxon>Actinomycetes</taxon>
        <taxon>Pseudonocardiales</taxon>
        <taxon>Pseudonocardiaceae</taxon>
        <taxon>Saccharopolyspora</taxon>
    </lineage>
</organism>